<keyword evidence="12" id="KW-0808">Transferase</keyword>
<evidence type="ECO:0000256" key="4">
    <source>
        <dbReference type="ARBA" id="ARBA00022741"/>
    </source>
</evidence>
<accession>D5EG07</accession>
<dbReference type="AlphaFoldDB" id="D5EG07"/>
<dbReference type="GO" id="GO:0050566">
    <property type="term" value="F:asparaginyl-tRNA synthase (glutamine-hydrolyzing) activity"/>
    <property type="evidence" value="ECO:0007669"/>
    <property type="project" value="RHEA"/>
</dbReference>
<evidence type="ECO:0000313" key="13">
    <source>
        <dbReference type="Proteomes" id="UP000002366"/>
    </source>
</evidence>
<dbReference type="PANTHER" id="PTHR11659:SF0">
    <property type="entry name" value="GLUTAMYL-TRNA(GLN) AMIDOTRANSFERASE SUBUNIT B, MITOCHONDRIAL"/>
    <property type="match status" value="1"/>
</dbReference>
<dbReference type="InterPro" id="IPR003789">
    <property type="entry name" value="Asn/Gln_tRNA_amidoTrase-B-like"/>
</dbReference>
<dbReference type="PANTHER" id="PTHR11659">
    <property type="entry name" value="GLUTAMYL-TRNA GLN AMIDOTRANSFERASE SUBUNIT B MITOCHONDRIAL AND PROKARYOTIC PET112-RELATED"/>
    <property type="match status" value="1"/>
</dbReference>
<comment type="function">
    <text evidence="7 10">Allows the formation of correctly charged Asn-tRNA(Asn) or Gln-tRNA(Gln) through the transamidation of misacylated Asp-tRNA(Asn) or Glu-tRNA(Gln) in organisms which lack either or both of asparaginyl-tRNA or glutaminyl-tRNA synthetases. The reaction takes place in the presence of glutamine and ATP through an activated phospho-Asp-tRNA(Asn) or phospho-Glu-tRNA(Gln).</text>
</comment>
<dbReference type="SUPFAM" id="SSF89095">
    <property type="entry name" value="GatB/YqeY motif"/>
    <property type="match status" value="1"/>
</dbReference>
<dbReference type="Proteomes" id="UP000002366">
    <property type="component" value="Chromosome"/>
</dbReference>
<dbReference type="PROSITE" id="PS01234">
    <property type="entry name" value="GATB"/>
    <property type="match status" value="1"/>
</dbReference>
<dbReference type="KEGG" id="aco:Amico_1372"/>
<dbReference type="HOGENOM" id="CLU_019240_0_0_0"/>
<dbReference type="HAMAP" id="MF_00121">
    <property type="entry name" value="GatB"/>
    <property type="match status" value="1"/>
</dbReference>
<dbReference type="InterPro" id="IPR017958">
    <property type="entry name" value="Gln-tRNA_amidoTrfase_suB_CS"/>
</dbReference>
<keyword evidence="5 10" id="KW-0067">ATP-binding</keyword>
<keyword evidence="6 10" id="KW-0648">Protein biosynthesis</keyword>
<evidence type="ECO:0000256" key="3">
    <source>
        <dbReference type="ARBA" id="ARBA00022598"/>
    </source>
</evidence>
<dbReference type="eggNOG" id="COG0064">
    <property type="taxonomic scope" value="Bacteria"/>
</dbReference>
<dbReference type="InterPro" id="IPR042114">
    <property type="entry name" value="GatB_C_1"/>
</dbReference>
<evidence type="ECO:0000256" key="6">
    <source>
        <dbReference type="ARBA" id="ARBA00022917"/>
    </source>
</evidence>
<dbReference type="InterPro" id="IPR023168">
    <property type="entry name" value="GatB_Yqey_C_2"/>
</dbReference>
<keyword evidence="4 10" id="KW-0547">Nucleotide-binding</keyword>
<dbReference type="InterPro" id="IPR014746">
    <property type="entry name" value="Gln_synth/guanido_kin_cat_dom"/>
</dbReference>
<dbReference type="InterPro" id="IPR006075">
    <property type="entry name" value="Asn/Gln-tRNA_Trfase_suB/E_cat"/>
</dbReference>
<evidence type="ECO:0000313" key="12">
    <source>
        <dbReference type="EMBL" id="ADE57489.1"/>
    </source>
</evidence>
<dbReference type="NCBIfam" id="TIGR00133">
    <property type="entry name" value="gatB"/>
    <property type="match status" value="1"/>
</dbReference>
<evidence type="ECO:0000259" key="11">
    <source>
        <dbReference type="SMART" id="SM00845"/>
    </source>
</evidence>
<evidence type="ECO:0000256" key="8">
    <source>
        <dbReference type="ARBA" id="ARBA00047380"/>
    </source>
</evidence>
<keyword evidence="13" id="KW-1185">Reference proteome</keyword>
<gene>
    <name evidence="10" type="primary">gatB</name>
    <name evidence="12" type="ordered locus">Amico_1372</name>
</gene>
<evidence type="ECO:0000256" key="7">
    <source>
        <dbReference type="ARBA" id="ARBA00024799"/>
    </source>
</evidence>
<dbReference type="InterPro" id="IPR017959">
    <property type="entry name" value="Asn/Gln-tRNA_amidoTrfase_suB/E"/>
</dbReference>
<comment type="subunit">
    <text evidence="2 10">Heterotrimer of A, B and C subunits.</text>
</comment>
<dbReference type="Gene3D" id="1.10.150.380">
    <property type="entry name" value="GatB domain, N-terminal subdomain"/>
    <property type="match status" value="1"/>
</dbReference>
<dbReference type="InterPro" id="IPR018027">
    <property type="entry name" value="Asn/Gln_amidotransferase"/>
</dbReference>
<sequence length="490" mass="54477">MADLTFKPVIGLEIHVQLATKSKLFCSCSTDYIGVAPNTNVCPACLGLPGSLPALNAKAVEYGVKAALALNCTINTATRFHRKNYFYADLPKAYQISQYDLPIAEKGYVDVSTEEGGSYRIGITRLHLEEDAGKLVHEASDGRLVGADQSFVDYNRGGIPLAEIVSEPDIRSAAEAKEYVTRLRQLVRYLGVSDGDMEKGSLRVDANISVKCSDGRWGNRAEIKNLNSLRALERALEYEIKRQSQLLAEGEEITQETRHWDDVEGVTRATRSKEEAHDYRYFPEPDLPPLILPEGYVEKVRNTLPELPWQKMERFMSSYELNETDAMILSEHMALADFYEACVEAGASPLRASNWVRTEVLRVMNEQKIDITEFPVDAAALAQLIAKVDDNKISTTAAREVFDTMAAKKVSLEEAMKICGVEEGGISGSDLEKMIRNILENNTDVVETIKSGQDKKGKKQKFLQGLIMKEARGQTDPREAASLLAKLLEE</sequence>
<evidence type="ECO:0000256" key="5">
    <source>
        <dbReference type="ARBA" id="ARBA00022840"/>
    </source>
</evidence>
<evidence type="ECO:0000256" key="2">
    <source>
        <dbReference type="ARBA" id="ARBA00011123"/>
    </source>
</evidence>
<dbReference type="GO" id="GO:0050567">
    <property type="term" value="F:glutaminyl-tRNA synthase (glutamine-hydrolyzing) activity"/>
    <property type="evidence" value="ECO:0007669"/>
    <property type="project" value="UniProtKB-UniRule"/>
</dbReference>
<dbReference type="GO" id="GO:0006412">
    <property type="term" value="P:translation"/>
    <property type="evidence" value="ECO:0007669"/>
    <property type="project" value="UniProtKB-UniRule"/>
</dbReference>
<dbReference type="Pfam" id="PF02637">
    <property type="entry name" value="GatB_Yqey"/>
    <property type="match status" value="1"/>
</dbReference>
<keyword evidence="3 10" id="KW-0436">Ligase</keyword>
<dbReference type="Pfam" id="PF02934">
    <property type="entry name" value="GatB_N"/>
    <property type="match status" value="1"/>
</dbReference>
<protein>
    <recommendedName>
        <fullName evidence="10">Aspartyl/glutamyl-tRNA(Asn/Gln) amidotransferase subunit B</fullName>
        <shortName evidence="10">Asp/Glu-ADT subunit B</shortName>
        <ecNumber evidence="10">6.3.5.-</ecNumber>
    </recommendedName>
</protein>
<comment type="similarity">
    <text evidence="1 10">Belongs to the GatB/GatE family. GatB subfamily.</text>
</comment>
<proteinExistence type="inferred from homology"/>
<feature type="domain" description="Asn/Gln amidotransferase" evidence="11">
    <location>
        <begin position="337"/>
        <end position="488"/>
    </location>
</feature>
<evidence type="ECO:0000256" key="10">
    <source>
        <dbReference type="HAMAP-Rule" id="MF_00121"/>
    </source>
</evidence>
<dbReference type="NCBIfam" id="NF004014">
    <property type="entry name" value="PRK05477.1-4"/>
    <property type="match status" value="1"/>
</dbReference>
<comment type="catalytic activity">
    <reaction evidence="9 10">
        <text>L-glutamyl-tRNA(Gln) + L-glutamine + ATP + H2O = L-glutaminyl-tRNA(Gln) + L-glutamate + ADP + phosphate + H(+)</text>
        <dbReference type="Rhea" id="RHEA:17521"/>
        <dbReference type="Rhea" id="RHEA-COMP:9681"/>
        <dbReference type="Rhea" id="RHEA-COMP:9684"/>
        <dbReference type="ChEBI" id="CHEBI:15377"/>
        <dbReference type="ChEBI" id="CHEBI:15378"/>
        <dbReference type="ChEBI" id="CHEBI:29985"/>
        <dbReference type="ChEBI" id="CHEBI:30616"/>
        <dbReference type="ChEBI" id="CHEBI:43474"/>
        <dbReference type="ChEBI" id="CHEBI:58359"/>
        <dbReference type="ChEBI" id="CHEBI:78520"/>
        <dbReference type="ChEBI" id="CHEBI:78521"/>
        <dbReference type="ChEBI" id="CHEBI:456216"/>
    </reaction>
</comment>
<name>D5EG07_AMICL</name>
<dbReference type="Gene3D" id="1.10.10.410">
    <property type="match status" value="1"/>
</dbReference>
<dbReference type="EC" id="6.3.5.-" evidence="10"/>
<dbReference type="OrthoDB" id="9804078at2"/>
<dbReference type="RefSeq" id="WP_013048752.1">
    <property type="nucleotide sequence ID" value="NC_014011.1"/>
</dbReference>
<dbReference type="GO" id="GO:0005524">
    <property type="term" value="F:ATP binding"/>
    <property type="evidence" value="ECO:0007669"/>
    <property type="project" value="UniProtKB-KW"/>
</dbReference>
<dbReference type="NCBIfam" id="NF004012">
    <property type="entry name" value="PRK05477.1-2"/>
    <property type="match status" value="1"/>
</dbReference>
<dbReference type="GO" id="GO:0070681">
    <property type="term" value="P:glutaminyl-tRNAGln biosynthesis via transamidation"/>
    <property type="evidence" value="ECO:0007669"/>
    <property type="project" value="TreeGrafter"/>
</dbReference>
<dbReference type="GO" id="GO:0016740">
    <property type="term" value="F:transferase activity"/>
    <property type="evidence" value="ECO:0007669"/>
    <property type="project" value="UniProtKB-KW"/>
</dbReference>
<comment type="catalytic activity">
    <reaction evidence="8 10">
        <text>L-aspartyl-tRNA(Asn) + L-glutamine + ATP + H2O = L-asparaginyl-tRNA(Asn) + L-glutamate + ADP + phosphate + 2 H(+)</text>
        <dbReference type="Rhea" id="RHEA:14513"/>
        <dbReference type="Rhea" id="RHEA-COMP:9674"/>
        <dbReference type="Rhea" id="RHEA-COMP:9677"/>
        <dbReference type="ChEBI" id="CHEBI:15377"/>
        <dbReference type="ChEBI" id="CHEBI:15378"/>
        <dbReference type="ChEBI" id="CHEBI:29985"/>
        <dbReference type="ChEBI" id="CHEBI:30616"/>
        <dbReference type="ChEBI" id="CHEBI:43474"/>
        <dbReference type="ChEBI" id="CHEBI:58359"/>
        <dbReference type="ChEBI" id="CHEBI:78515"/>
        <dbReference type="ChEBI" id="CHEBI:78516"/>
        <dbReference type="ChEBI" id="CHEBI:456216"/>
    </reaction>
</comment>
<organism evidence="12 13">
    <name type="scientific">Aminobacterium colombiense (strain DSM 12261 / ALA-1)</name>
    <dbReference type="NCBI Taxonomy" id="572547"/>
    <lineage>
        <taxon>Bacteria</taxon>
        <taxon>Thermotogati</taxon>
        <taxon>Synergistota</taxon>
        <taxon>Synergistia</taxon>
        <taxon>Synergistales</taxon>
        <taxon>Aminobacteriaceae</taxon>
        <taxon>Aminobacterium</taxon>
    </lineage>
</organism>
<dbReference type="STRING" id="572547.Amico_1372"/>
<dbReference type="InterPro" id="IPR004413">
    <property type="entry name" value="GatB"/>
</dbReference>
<dbReference type="SMART" id="SM00845">
    <property type="entry name" value="GatB_Yqey"/>
    <property type="match status" value="1"/>
</dbReference>
<dbReference type="EMBL" id="CP001997">
    <property type="protein sequence ID" value="ADE57489.1"/>
    <property type="molecule type" value="Genomic_DNA"/>
</dbReference>
<evidence type="ECO:0000256" key="9">
    <source>
        <dbReference type="ARBA" id="ARBA00047913"/>
    </source>
</evidence>
<reference evidence="12 13" key="1">
    <citation type="journal article" date="2010" name="Stand. Genomic Sci.">
        <title>Complete genome sequence of Aminobacterium colombiense type strain (ALA-1).</title>
        <authorList>
            <person name="Chertkov O."/>
            <person name="Sikorski J."/>
            <person name="Brambilla E."/>
            <person name="Lapidus A."/>
            <person name="Copeland A."/>
            <person name="Glavina Del Rio T."/>
            <person name="Nolan M."/>
            <person name="Lucas S."/>
            <person name="Tice H."/>
            <person name="Cheng J.F."/>
            <person name="Han C."/>
            <person name="Detter J.C."/>
            <person name="Bruce D."/>
            <person name="Tapia R."/>
            <person name="Goodwin L."/>
            <person name="Pitluck S."/>
            <person name="Liolios K."/>
            <person name="Ivanova N."/>
            <person name="Mavromatis K."/>
            <person name="Ovchinnikova G."/>
            <person name="Pati A."/>
            <person name="Chen A."/>
            <person name="Palaniappan K."/>
            <person name="Land M."/>
            <person name="Hauser L."/>
            <person name="Chang Y.J."/>
            <person name="Jeffries C.D."/>
            <person name="Spring S."/>
            <person name="Rohde M."/>
            <person name="Goker M."/>
            <person name="Bristow J."/>
            <person name="Eisen J.A."/>
            <person name="Markowitz V."/>
            <person name="Hugenholtz P."/>
            <person name="Kyrpides N.C."/>
            <person name="Klenk H.P."/>
        </authorList>
    </citation>
    <scope>NUCLEOTIDE SEQUENCE [LARGE SCALE GENOMIC DNA]</scope>
    <source>
        <strain evidence="13">DSM 12261 / ALA-1</strain>
    </source>
</reference>
<evidence type="ECO:0000256" key="1">
    <source>
        <dbReference type="ARBA" id="ARBA00005306"/>
    </source>
</evidence>
<dbReference type="SUPFAM" id="SSF55931">
    <property type="entry name" value="Glutamine synthetase/guanido kinase"/>
    <property type="match status" value="1"/>
</dbReference>